<dbReference type="GeneID" id="36286420"/>
<gene>
    <name evidence="6" type="ORF">VC83_03343</name>
</gene>
<dbReference type="Gene3D" id="3.20.20.70">
    <property type="entry name" value="Aldolase class I"/>
    <property type="match status" value="1"/>
</dbReference>
<dbReference type="AlphaFoldDB" id="A0A177AEF2"/>
<organism evidence="6">
    <name type="scientific">Pseudogymnoascus destructans</name>
    <dbReference type="NCBI Taxonomy" id="655981"/>
    <lineage>
        <taxon>Eukaryota</taxon>
        <taxon>Fungi</taxon>
        <taxon>Dikarya</taxon>
        <taxon>Ascomycota</taxon>
        <taxon>Pezizomycotina</taxon>
        <taxon>Leotiomycetes</taxon>
        <taxon>Thelebolales</taxon>
        <taxon>Thelebolaceae</taxon>
        <taxon>Pseudogymnoascus</taxon>
    </lineage>
</organism>
<evidence type="ECO:0000256" key="2">
    <source>
        <dbReference type="ARBA" id="ARBA00007240"/>
    </source>
</evidence>
<accession>A0A177AEF2</accession>
<dbReference type="PANTHER" id="PTHR31268:SF32">
    <property type="entry name" value="GALACTINOL--SUCROSE GALACTOSYLTRANSFERASE 2-RELATED"/>
    <property type="match status" value="1"/>
</dbReference>
<sequence length="944" mass="103693">MEVFQAQYIPDQEDPKPEHLFAGMTTKALISSWPPVGQVSETLNGQISFTVLLETDEGGVSAAWEVSVWYSSGDSWKETPLSRKDALDKPKSVEGRFHSYFTGSLDTTSTVTFTIKFKKAGEETWRWVKEHQGIGDGIVVWKGQAAQSAAVEDFGELVEDLNSEFKVQKVRSQSPGTELWSVEASVASAEGEKSTFSSTKIGKPWSGDFVRWFALIRTWTAWLAPRQGSSFELDKEAIVCSFLERRGGRHLVFLAVSGIDDVSALFRSDAAGNITLEARNDGPKAGIARIIVALGNDFESANAAAMYHARDLVQDLSLAIGEEKQELMALKDDVKPQWMENWFDGLTYCTWNGLGQNLTEEKIYNAVDTLAANNINISNLIIDDNWQSVETPAGSENQFQQRWLEFEANTTGFPKGLKHTITNIRSKHPNIQHIAVWHSLIGYWAGISPNGKIARDYKAVEVEREDSLPANLPMDGKMTLVAASDVGKFYNDFYTFLTDCGIDAVKTDSQYLLDTITSASARASLTHAYLDAWSIAGLRHFSVKVISCMSQTPNIIFHSQLPSNRPPILVRNSDDFFPEIESSHAWHVFTNASNALLTQHLNVVPDFDMFMTVHEYSAFHAAARCVSGGPVYITDVPGEHNMPLINQMTGPTPAGKSVIFRPSTFGKTRDPYQGYQDPVLLKISTYHGAAVTGTGMLGLFNTTSGPVNELLHLSLFPGVVETQLYVVRSHVSGLVTPPLQLVDYRPESLIFACLDVRGYDILSAFPLRGFVRPSSKEDDTLWVASLGLLGKMSGAVAVVSSEMTLLETGRIEIVSSLKALGVWGVYLSNLPSLQPSLESSILVTILGQVIPFAAVSINAHSPNVLEIDIQRAWTELCLKAGYSNEVQCLILILYALKNKSDILADIRRTANSSNAKNTREKITKGAAAANYNTGPASMSQDVDS</sequence>
<feature type="compositionally biased region" description="Polar residues" evidence="5">
    <location>
        <begin position="930"/>
        <end position="944"/>
    </location>
</feature>
<proteinExistence type="inferred from homology"/>
<evidence type="ECO:0000256" key="5">
    <source>
        <dbReference type="SAM" id="MobiDB-lite"/>
    </source>
</evidence>
<dbReference type="InterPro" id="IPR013785">
    <property type="entry name" value="Aldolase_TIM"/>
</dbReference>
<reference evidence="6" key="1">
    <citation type="submission" date="2016-03" db="EMBL/GenBank/DDBJ databases">
        <title>Updated assembly of Pseudogymnoascus destructans, the fungus causing white-nose syndrome of bats.</title>
        <authorList>
            <person name="Palmer J.M."/>
            <person name="Drees K.P."/>
            <person name="Foster J.T."/>
            <person name="Lindner D.L."/>
        </authorList>
    </citation>
    <scope>NUCLEOTIDE SEQUENCE [LARGE SCALE GENOMIC DNA]</scope>
    <source>
        <strain evidence="6">20631-21</strain>
    </source>
</reference>
<comment type="catalytic activity">
    <reaction evidence="4">
        <text>alpha-D-galactosyl-(1-&gt;3)-1D-myo-inositol + sucrose = raffinose + myo-inositol</text>
        <dbReference type="Rhea" id="RHEA:20161"/>
        <dbReference type="ChEBI" id="CHEBI:16634"/>
        <dbReference type="ChEBI" id="CHEBI:17268"/>
        <dbReference type="ChEBI" id="CHEBI:17505"/>
        <dbReference type="ChEBI" id="CHEBI:17992"/>
        <dbReference type="EC" id="2.4.1.82"/>
    </reaction>
</comment>
<name>A0A177AEF2_9PEZI</name>
<dbReference type="Pfam" id="PF05691">
    <property type="entry name" value="Raffinose_syn"/>
    <property type="match status" value="1"/>
</dbReference>
<evidence type="ECO:0000256" key="1">
    <source>
        <dbReference type="ARBA" id="ARBA00001255"/>
    </source>
</evidence>
<feature type="region of interest" description="Disordered" evidence="5">
    <location>
        <begin position="924"/>
        <end position="944"/>
    </location>
</feature>
<protein>
    <submittedName>
        <fullName evidence="6">Uncharacterized protein</fullName>
    </submittedName>
</protein>
<dbReference type="InterPro" id="IPR017853">
    <property type="entry name" value="GH"/>
</dbReference>
<dbReference type="EMBL" id="KV441391">
    <property type="protein sequence ID" value="OAF60486.1"/>
    <property type="molecule type" value="Genomic_DNA"/>
</dbReference>
<dbReference type="RefSeq" id="XP_024325767.1">
    <property type="nucleotide sequence ID" value="XM_024466991.1"/>
</dbReference>
<dbReference type="VEuPathDB" id="FungiDB:GMDG_07994"/>
<comment type="similarity">
    <text evidence="2">Belongs to the glycosyl hydrolases 36 family.</text>
</comment>
<dbReference type="SUPFAM" id="SSF51445">
    <property type="entry name" value="(Trans)glycosidases"/>
    <property type="match status" value="1"/>
</dbReference>
<dbReference type="GO" id="GO:0004557">
    <property type="term" value="F:alpha-galactosidase activity"/>
    <property type="evidence" value="ECO:0007669"/>
    <property type="project" value="UniProtKB-EC"/>
</dbReference>
<keyword evidence="3" id="KW-0119">Carbohydrate metabolism</keyword>
<dbReference type="OrthoDB" id="4664297at2759"/>
<evidence type="ECO:0000256" key="4">
    <source>
        <dbReference type="ARBA" id="ARBA00049426"/>
    </source>
</evidence>
<comment type="catalytic activity">
    <reaction evidence="1">
        <text>Hydrolysis of terminal, non-reducing alpha-D-galactose residues in alpha-D-galactosides, including galactose oligosaccharides, galactomannans and galactolipids.</text>
        <dbReference type="EC" id="3.2.1.22"/>
    </reaction>
</comment>
<dbReference type="Proteomes" id="UP000077154">
    <property type="component" value="Unassembled WGS sequence"/>
</dbReference>
<dbReference type="GO" id="GO:0047274">
    <property type="term" value="F:galactinol-sucrose galactosyltransferase activity"/>
    <property type="evidence" value="ECO:0007669"/>
    <property type="project" value="UniProtKB-EC"/>
</dbReference>
<evidence type="ECO:0000313" key="6">
    <source>
        <dbReference type="EMBL" id="OAF60486.1"/>
    </source>
</evidence>
<evidence type="ECO:0000256" key="3">
    <source>
        <dbReference type="ARBA" id="ARBA00023277"/>
    </source>
</evidence>
<dbReference type="InterPro" id="IPR008811">
    <property type="entry name" value="Glycosyl_hydrolases_36"/>
</dbReference>
<dbReference type="PANTHER" id="PTHR31268">
    <property type="match status" value="1"/>
</dbReference>
<dbReference type="eggNOG" id="ENOG502QPVE">
    <property type="taxonomic scope" value="Eukaryota"/>
</dbReference>